<reference evidence="2" key="1">
    <citation type="submission" date="2022-08" db="EMBL/GenBank/DDBJ databases">
        <title>Novel Bdellovibrio Species Isolated from Svalbard: Designation Bdellovibrio svalbardensis.</title>
        <authorList>
            <person name="Mitchell R.J."/>
            <person name="Choi S.Y."/>
        </authorList>
    </citation>
    <scope>NUCLEOTIDE SEQUENCE</scope>
    <source>
        <strain evidence="2">PAP01</strain>
    </source>
</reference>
<proteinExistence type="predicted"/>
<keyword evidence="3" id="KW-1185">Reference proteome</keyword>
<organism evidence="2 3">
    <name type="scientific">Bdellovibrio svalbardensis</name>
    <dbReference type="NCBI Taxonomy" id="2972972"/>
    <lineage>
        <taxon>Bacteria</taxon>
        <taxon>Pseudomonadati</taxon>
        <taxon>Bdellovibrionota</taxon>
        <taxon>Bdellovibrionia</taxon>
        <taxon>Bdellovibrionales</taxon>
        <taxon>Pseudobdellovibrionaceae</taxon>
        <taxon>Bdellovibrio</taxon>
    </lineage>
</organism>
<evidence type="ECO:0000313" key="3">
    <source>
        <dbReference type="Proteomes" id="UP001152321"/>
    </source>
</evidence>
<evidence type="ECO:0000256" key="1">
    <source>
        <dbReference type="SAM" id="Phobius"/>
    </source>
</evidence>
<name>A0ABT6DHB9_9BACT</name>
<keyword evidence="1" id="KW-0812">Transmembrane</keyword>
<keyword evidence="1" id="KW-1133">Transmembrane helix</keyword>
<dbReference type="Proteomes" id="UP001152321">
    <property type="component" value="Unassembled WGS sequence"/>
</dbReference>
<dbReference type="RefSeq" id="WP_277577727.1">
    <property type="nucleotide sequence ID" value="NZ_JANRMI010000002.1"/>
</dbReference>
<protein>
    <recommendedName>
        <fullName evidence="4">DUF2244 domain-containing protein</fullName>
    </recommendedName>
</protein>
<accession>A0ABT6DHB9</accession>
<evidence type="ECO:0008006" key="4">
    <source>
        <dbReference type="Google" id="ProtNLM"/>
    </source>
</evidence>
<comment type="caution">
    <text evidence="2">The sequence shown here is derived from an EMBL/GenBank/DDBJ whole genome shotgun (WGS) entry which is preliminary data.</text>
</comment>
<keyword evidence="1" id="KW-0472">Membrane</keyword>
<feature type="transmembrane region" description="Helical" evidence="1">
    <location>
        <begin position="12"/>
        <end position="37"/>
    </location>
</feature>
<feature type="transmembrane region" description="Helical" evidence="1">
    <location>
        <begin position="43"/>
        <end position="63"/>
    </location>
</feature>
<gene>
    <name evidence="2" type="ORF">NWE73_07735</name>
</gene>
<dbReference type="EMBL" id="JANRMI010000002">
    <property type="protein sequence ID" value="MDG0816250.1"/>
    <property type="molecule type" value="Genomic_DNA"/>
</dbReference>
<evidence type="ECO:0000313" key="2">
    <source>
        <dbReference type="EMBL" id="MDG0816250.1"/>
    </source>
</evidence>
<sequence>MKYFFSTHKKRRFMLWICVLSIMFFGGLLGSFFWVAASATDKPQIIFLLIILVLALIELYRVVGDIQTVKLTDDSIELSIKKSQGIEERRCSYCDIQALEKRSQGLHLVIVFKDGYRFPLSSRLELDLASAGDREKEVFLKIPGSGEQKHARLLKMLIQQKINDPS</sequence>